<dbReference type="RefSeq" id="WP_092104993.1">
    <property type="nucleotide sequence ID" value="NZ_FOOT01000009.1"/>
</dbReference>
<dbReference type="STRING" id="1436961.SAMN05421739_10982"/>
<gene>
    <name evidence="1" type="ORF">SAMN05421739_10982</name>
</gene>
<evidence type="ECO:0000313" key="2">
    <source>
        <dbReference type="Proteomes" id="UP000198724"/>
    </source>
</evidence>
<dbReference type="Gene3D" id="3.40.50.10600">
    <property type="entry name" value="SpoIIaa-like domains"/>
    <property type="match status" value="2"/>
</dbReference>
<evidence type="ECO:0000313" key="1">
    <source>
        <dbReference type="EMBL" id="SFH28074.1"/>
    </source>
</evidence>
<dbReference type="InterPro" id="IPR021866">
    <property type="entry name" value="SpoIIAA-like"/>
</dbReference>
<dbReference type="AlphaFoldDB" id="A0A1I2YR03"/>
<dbReference type="EMBL" id="FOOT01000009">
    <property type="protein sequence ID" value="SFH28074.1"/>
    <property type="molecule type" value="Genomic_DNA"/>
</dbReference>
<proteinExistence type="predicted"/>
<dbReference type="InterPro" id="IPR038396">
    <property type="entry name" value="SpoIIAA-like_sf"/>
</dbReference>
<keyword evidence="2" id="KW-1185">Reference proteome</keyword>
<protein>
    <submittedName>
        <fullName evidence="1">SpoIIAA-like</fullName>
    </submittedName>
</protein>
<dbReference type="OrthoDB" id="1447828at2"/>
<name>A0A1I2YR03_9BACT</name>
<dbReference type="SUPFAM" id="SSF52091">
    <property type="entry name" value="SpoIIaa-like"/>
    <property type="match status" value="2"/>
</dbReference>
<dbReference type="Proteomes" id="UP000198724">
    <property type="component" value="Unassembled WGS sequence"/>
</dbReference>
<organism evidence="1 2">
    <name type="scientific">Pontibacter chinhatensis</name>
    <dbReference type="NCBI Taxonomy" id="1436961"/>
    <lineage>
        <taxon>Bacteria</taxon>
        <taxon>Pseudomonadati</taxon>
        <taxon>Bacteroidota</taxon>
        <taxon>Cytophagia</taxon>
        <taxon>Cytophagales</taxon>
        <taxon>Hymenobacteraceae</taxon>
        <taxon>Pontibacter</taxon>
    </lineage>
</organism>
<reference evidence="2" key="1">
    <citation type="submission" date="2016-10" db="EMBL/GenBank/DDBJ databases">
        <authorList>
            <person name="Varghese N."/>
            <person name="Submissions S."/>
        </authorList>
    </citation>
    <scope>NUCLEOTIDE SEQUENCE [LARGE SCALE GENOMIC DNA]</scope>
    <source>
        <strain evidence="2">LP51</strain>
    </source>
</reference>
<accession>A0A1I2YR03</accession>
<dbReference type="InterPro" id="IPR036513">
    <property type="entry name" value="STAS_dom_sf"/>
</dbReference>
<sequence length="242" mass="27845">MVAVISFEKENLAGFQVQHYIDEAGLRMIVQEMEQKAKAHPKICLYFEFEQFGDWDSVQSFFDALKLRFHSWNKVARYAIVTDKEWVKKQSRLANFLTPHFEVKAFGMADKEQALAWLGRPLAAGQGEALSVLEAMPRHVLGVATLDGLSDEDLQQIDHMLEERTMHSQDVRLYLEVLQPNGAAPDVLWENLKQGVAHHNKFSKVAIAGHEEWLQRSGGYTPSHHVRFFKLDERDTAIDWLR</sequence>
<dbReference type="Pfam" id="PF11964">
    <property type="entry name" value="SpoIIAA-like"/>
    <property type="match status" value="2"/>
</dbReference>